<keyword evidence="7 12" id="KW-1133">Transmembrane helix</keyword>
<dbReference type="InterPro" id="IPR050516">
    <property type="entry name" value="Olfactory_GPCR"/>
</dbReference>
<evidence type="ECO:0000256" key="2">
    <source>
        <dbReference type="ARBA" id="ARBA00004651"/>
    </source>
</evidence>
<comment type="function">
    <text evidence="1">Odorant receptor.</text>
</comment>
<feature type="transmembrane region" description="Helical" evidence="12">
    <location>
        <begin position="23"/>
        <end position="46"/>
    </location>
</feature>
<dbReference type="AlphaFoldDB" id="A0A1S3F4Y7"/>
<feature type="domain" description="G-protein coupled receptors family 1 profile" evidence="13">
    <location>
        <begin position="39"/>
        <end position="289"/>
    </location>
</feature>
<dbReference type="InterPro" id="IPR017452">
    <property type="entry name" value="GPCR_Rhodpsn_7TM"/>
</dbReference>
<keyword evidence="9 12" id="KW-0472">Membrane</keyword>
<dbReference type="OrthoDB" id="6151005at2759"/>
<dbReference type="GO" id="GO:0004984">
    <property type="term" value="F:olfactory receptor activity"/>
    <property type="evidence" value="ECO:0007669"/>
    <property type="project" value="InterPro"/>
</dbReference>
<dbReference type="FunFam" id="1.20.1070.10:FF:000037">
    <property type="entry name" value="Olfactory receptor"/>
    <property type="match status" value="1"/>
</dbReference>
<dbReference type="GO" id="GO:0004930">
    <property type="term" value="F:G protein-coupled receptor activity"/>
    <property type="evidence" value="ECO:0007669"/>
    <property type="project" value="UniProtKB-KW"/>
</dbReference>
<keyword evidence="14" id="KW-1185">Reference proteome</keyword>
<keyword evidence="6" id="KW-0552">Olfaction</keyword>
<feature type="transmembrane region" description="Helical" evidence="12">
    <location>
        <begin position="58"/>
        <end position="76"/>
    </location>
</feature>
<dbReference type="InterPro" id="IPR000725">
    <property type="entry name" value="Olfact_rcpt"/>
</dbReference>
<evidence type="ECO:0000256" key="10">
    <source>
        <dbReference type="ARBA" id="ARBA00023170"/>
    </source>
</evidence>
<dbReference type="PRINTS" id="PR00237">
    <property type="entry name" value="GPCRRHODOPSN"/>
</dbReference>
<keyword evidence="3" id="KW-1003">Cell membrane</keyword>
<dbReference type="InParanoid" id="A0A1S3F4Y7"/>
<dbReference type="PROSITE" id="PS50262">
    <property type="entry name" value="G_PROTEIN_RECEP_F1_2"/>
    <property type="match status" value="1"/>
</dbReference>
<dbReference type="PANTHER" id="PTHR26452">
    <property type="entry name" value="OLFACTORY RECEPTOR"/>
    <property type="match status" value="1"/>
</dbReference>
<dbReference type="KEGG" id="dord:105985062"/>
<keyword evidence="5 12" id="KW-0812">Transmembrane</keyword>
<proteinExistence type="predicted"/>
<organism evidence="14 15">
    <name type="scientific">Dipodomys ordii</name>
    <name type="common">Ord's kangaroo rat</name>
    <dbReference type="NCBI Taxonomy" id="10020"/>
    <lineage>
        <taxon>Eukaryota</taxon>
        <taxon>Metazoa</taxon>
        <taxon>Chordata</taxon>
        <taxon>Craniata</taxon>
        <taxon>Vertebrata</taxon>
        <taxon>Euteleostomi</taxon>
        <taxon>Mammalia</taxon>
        <taxon>Eutheria</taxon>
        <taxon>Euarchontoglires</taxon>
        <taxon>Glires</taxon>
        <taxon>Rodentia</taxon>
        <taxon>Castorimorpha</taxon>
        <taxon>Heteromyidae</taxon>
        <taxon>Dipodomyinae</taxon>
        <taxon>Dipodomys</taxon>
    </lineage>
</organism>
<protein>
    <submittedName>
        <fullName evidence="15">Olfactory receptor 14C36-like</fullName>
    </submittedName>
</protein>
<dbReference type="Proteomes" id="UP000081671">
    <property type="component" value="Unplaced"/>
</dbReference>
<gene>
    <name evidence="15" type="primary">LOC105985062</name>
</gene>
<evidence type="ECO:0000259" key="13">
    <source>
        <dbReference type="PROSITE" id="PS50262"/>
    </source>
</evidence>
<evidence type="ECO:0000256" key="3">
    <source>
        <dbReference type="ARBA" id="ARBA00022475"/>
    </source>
</evidence>
<evidence type="ECO:0000256" key="5">
    <source>
        <dbReference type="ARBA" id="ARBA00022692"/>
    </source>
</evidence>
<dbReference type="FunCoup" id="A0A1S3F4Y7">
    <property type="interactions" value="674"/>
</dbReference>
<accession>A0A1S3F4Y7</accession>
<keyword evidence="4" id="KW-0716">Sensory transduction</keyword>
<evidence type="ECO:0000256" key="1">
    <source>
        <dbReference type="ARBA" id="ARBA00002936"/>
    </source>
</evidence>
<feature type="transmembrane region" description="Helical" evidence="12">
    <location>
        <begin position="96"/>
        <end position="117"/>
    </location>
</feature>
<keyword evidence="11" id="KW-0807">Transducer</keyword>
<evidence type="ECO:0000313" key="15">
    <source>
        <dbReference type="RefSeq" id="XP_012870927.1"/>
    </source>
</evidence>
<evidence type="ECO:0000256" key="7">
    <source>
        <dbReference type="ARBA" id="ARBA00022989"/>
    </source>
</evidence>
<dbReference type="RefSeq" id="XP_012870927.1">
    <property type="nucleotide sequence ID" value="XM_013015473.1"/>
</dbReference>
<comment type="subcellular location">
    <subcellularLocation>
        <location evidence="2">Cell membrane</location>
        <topology evidence="2">Multi-pass membrane protein</topology>
    </subcellularLocation>
</comment>
<feature type="transmembrane region" description="Helical" evidence="12">
    <location>
        <begin position="271"/>
        <end position="291"/>
    </location>
</feature>
<name>A0A1S3F4Y7_DIPOR</name>
<reference evidence="15" key="1">
    <citation type="submission" date="2025-08" db="UniProtKB">
        <authorList>
            <consortium name="RefSeq"/>
        </authorList>
    </citation>
    <scope>IDENTIFICATION</scope>
    <source>
        <tissue evidence="15">Kidney</tissue>
    </source>
</reference>
<dbReference type="Pfam" id="PF13853">
    <property type="entry name" value="7tm_4"/>
    <property type="match status" value="1"/>
</dbReference>
<dbReference type="CDD" id="cd15227">
    <property type="entry name" value="7tmA_OR14-like"/>
    <property type="match status" value="1"/>
</dbReference>
<evidence type="ECO:0000256" key="9">
    <source>
        <dbReference type="ARBA" id="ARBA00023136"/>
    </source>
</evidence>
<sequence>MANFSTVSKFLLQGFAEVWELRVLLSIVFLLIYLATLLGNFIIITVTTIDQNLHTPMYFFLRNLSILDMCYISVTVPNACINSLTNNRTISVAGCAMQVFFVLFCAAVELMFLTIMAQDCYVAICQPLHYPVIMNHQFCVQSTVASLFSGVIFTAVQTGNTFRLSFCRSNVVSKFFCDIPSLLKLSCSDTFSSELLLLLSAVGFVGGCFIFIVLSYARIFLTVLKFPVKEERGGKAFSTCVPHFLVVSVFLGSGLVVYLRPSGSIEVIQDLILSVFYTIVPPFLNPIIYSLRNKQIKKAVRKVLVKYLFKKQ</sequence>
<keyword evidence="8" id="KW-0297">G-protein coupled receptor</keyword>
<evidence type="ECO:0000256" key="6">
    <source>
        <dbReference type="ARBA" id="ARBA00022725"/>
    </source>
</evidence>
<evidence type="ECO:0000313" key="14">
    <source>
        <dbReference type="Proteomes" id="UP000081671"/>
    </source>
</evidence>
<feature type="transmembrane region" description="Helical" evidence="12">
    <location>
        <begin position="236"/>
        <end position="259"/>
    </location>
</feature>
<keyword evidence="10" id="KW-0675">Receptor</keyword>
<evidence type="ECO:0000256" key="8">
    <source>
        <dbReference type="ARBA" id="ARBA00023040"/>
    </source>
</evidence>
<evidence type="ECO:0000256" key="4">
    <source>
        <dbReference type="ARBA" id="ARBA00022606"/>
    </source>
</evidence>
<dbReference type="Gene3D" id="1.20.1070.10">
    <property type="entry name" value="Rhodopsin 7-helix transmembrane proteins"/>
    <property type="match status" value="1"/>
</dbReference>
<dbReference type="SUPFAM" id="SSF81321">
    <property type="entry name" value="Family A G protein-coupled receptor-like"/>
    <property type="match status" value="1"/>
</dbReference>
<dbReference type="GeneID" id="105985062"/>
<dbReference type="InterPro" id="IPR000276">
    <property type="entry name" value="GPCR_Rhodpsn"/>
</dbReference>
<feature type="transmembrane region" description="Helical" evidence="12">
    <location>
        <begin position="195"/>
        <end position="224"/>
    </location>
</feature>
<dbReference type="PRINTS" id="PR00245">
    <property type="entry name" value="OLFACTORYR"/>
</dbReference>
<evidence type="ECO:0000256" key="11">
    <source>
        <dbReference type="ARBA" id="ARBA00023224"/>
    </source>
</evidence>
<dbReference type="GO" id="GO:0005886">
    <property type="term" value="C:plasma membrane"/>
    <property type="evidence" value="ECO:0007669"/>
    <property type="project" value="UniProtKB-SubCell"/>
</dbReference>
<evidence type="ECO:0000256" key="12">
    <source>
        <dbReference type="SAM" id="Phobius"/>
    </source>
</evidence>